<protein>
    <recommendedName>
        <fullName evidence="1">F-box domain-containing protein</fullName>
    </recommendedName>
</protein>
<accession>A0A2T4GUJ8</accession>
<reference evidence="2 4" key="1">
    <citation type="submission" date="2018-02" db="EMBL/GenBank/DDBJ databases">
        <title>Fusarium culmorum secondary metabolites in fungal-bacterial-plant interactions.</title>
        <authorList>
            <person name="Schmidt R."/>
        </authorList>
    </citation>
    <scope>NUCLEOTIDE SEQUENCE [LARGE SCALE GENOMIC DNA]</scope>
    <source>
        <strain evidence="2 4">PV</strain>
    </source>
</reference>
<keyword evidence="4" id="KW-1185">Reference proteome</keyword>
<evidence type="ECO:0000313" key="2">
    <source>
        <dbReference type="EMBL" id="PTD07213.1"/>
    </source>
</evidence>
<dbReference type="Pfam" id="PF00646">
    <property type="entry name" value="F-box"/>
    <property type="match status" value="1"/>
</dbReference>
<dbReference type="InterPro" id="IPR036047">
    <property type="entry name" value="F-box-like_dom_sf"/>
</dbReference>
<name>A0A2T4GUJ8_FUSCU</name>
<dbReference type="Proteomes" id="UP000241587">
    <property type="component" value="Unassembled WGS sequence"/>
</dbReference>
<evidence type="ECO:0000313" key="4">
    <source>
        <dbReference type="Proteomes" id="UP000241587"/>
    </source>
</evidence>
<evidence type="ECO:0000259" key="1">
    <source>
        <dbReference type="Pfam" id="PF00646"/>
    </source>
</evidence>
<dbReference type="SUPFAM" id="SSF81383">
    <property type="entry name" value="F-box domain"/>
    <property type="match status" value="1"/>
</dbReference>
<feature type="domain" description="F-box" evidence="1">
    <location>
        <begin position="41"/>
        <end position="67"/>
    </location>
</feature>
<organism evidence="2 4">
    <name type="scientific">Fusarium culmorum</name>
    <dbReference type="NCBI Taxonomy" id="5516"/>
    <lineage>
        <taxon>Eukaryota</taxon>
        <taxon>Fungi</taxon>
        <taxon>Dikarya</taxon>
        <taxon>Ascomycota</taxon>
        <taxon>Pezizomycotina</taxon>
        <taxon>Sordariomycetes</taxon>
        <taxon>Hypocreomycetidae</taxon>
        <taxon>Hypocreales</taxon>
        <taxon>Nectriaceae</taxon>
        <taxon>Fusarium</taxon>
    </lineage>
</organism>
<proteinExistence type="predicted"/>
<dbReference type="AlphaFoldDB" id="A0A2T4GUJ8"/>
<sequence length="88" mass="10062">MQNRCSVSWPKVLLPELYQPPSPSPRPASPKQSTVVQNSYLLSLPLECLQQIILLLDIESLFQFRRTAIGWSVYPVSMRKVVLVTKHI</sequence>
<gene>
    <name evidence="2" type="ORF">FCULG_00005624</name>
    <name evidence="3" type="ORF">HYE67_001481</name>
</gene>
<dbReference type="OrthoDB" id="2687876at2759"/>
<dbReference type="Proteomes" id="UP000663297">
    <property type="component" value="Chromosome 1"/>
</dbReference>
<dbReference type="InterPro" id="IPR001810">
    <property type="entry name" value="F-box_dom"/>
</dbReference>
<dbReference type="OMA" id="TVVQNSY"/>
<reference evidence="3" key="2">
    <citation type="submission" date="2020-11" db="EMBL/GenBank/DDBJ databases">
        <title>The chromosome-scale genome resource for two endophytic Fusarium species: F. culmorum and F. pseudograminearum.</title>
        <authorList>
            <person name="Yuan Z."/>
        </authorList>
    </citation>
    <scope>NUCLEOTIDE SEQUENCE</scope>
    <source>
        <strain evidence="3">Class2-1B</strain>
    </source>
</reference>
<dbReference type="EMBL" id="PVEM01000006">
    <property type="protein sequence ID" value="PTD07213.1"/>
    <property type="molecule type" value="Genomic_DNA"/>
</dbReference>
<dbReference type="EMBL" id="CP064747">
    <property type="protein sequence ID" value="QPC59250.1"/>
    <property type="molecule type" value="Genomic_DNA"/>
</dbReference>
<evidence type="ECO:0000313" key="3">
    <source>
        <dbReference type="EMBL" id="QPC59250.1"/>
    </source>
</evidence>